<proteinExistence type="predicted"/>
<gene>
    <name evidence="2" type="ORF">C0039_06090</name>
</gene>
<dbReference type="SMART" id="SM00421">
    <property type="entry name" value="HTH_LUXR"/>
    <property type="match status" value="1"/>
</dbReference>
<evidence type="ECO:0000313" key="3">
    <source>
        <dbReference type="Proteomes" id="UP000235005"/>
    </source>
</evidence>
<dbReference type="GO" id="GO:0003677">
    <property type="term" value="F:DNA binding"/>
    <property type="evidence" value="ECO:0007669"/>
    <property type="project" value="InterPro"/>
</dbReference>
<dbReference type="Proteomes" id="UP000235005">
    <property type="component" value="Unassembled WGS sequence"/>
</dbReference>
<dbReference type="RefSeq" id="WP_076001842.1">
    <property type="nucleotide sequence ID" value="NZ_PKUS01000005.1"/>
</dbReference>
<feature type="domain" description="HTH luxR-type" evidence="1">
    <location>
        <begin position="319"/>
        <end position="376"/>
    </location>
</feature>
<dbReference type="Gene3D" id="1.10.10.10">
    <property type="entry name" value="Winged helix-like DNA-binding domain superfamily/Winged helix DNA-binding domain"/>
    <property type="match status" value="1"/>
</dbReference>
<keyword evidence="3" id="KW-1185">Reference proteome</keyword>
<name>A0A2N5X515_9GAMM</name>
<dbReference type="AlphaFoldDB" id="A0A2N5X515"/>
<dbReference type="EMBL" id="PKUS01000005">
    <property type="protein sequence ID" value="PLW69579.1"/>
    <property type="molecule type" value="Genomic_DNA"/>
</dbReference>
<dbReference type="GO" id="GO:0006355">
    <property type="term" value="P:regulation of DNA-templated transcription"/>
    <property type="evidence" value="ECO:0007669"/>
    <property type="project" value="InterPro"/>
</dbReference>
<dbReference type="InterPro" id="IPR000792">
    <property type="entry name" value="Tscrpt_reg_LuxR_C"/>
</dbReference>
<comment type="caution">
    <text evidence="2">The sequence shown here is derived from an EMBL/GenBank/DDBJ whole genome shotgun (WGS) entry which is preliminary data.</text>
</comment>
<evidence type="ECO:0000259" key="1">
    <source>
        <dbReference type="SMART" id="SM00421"/>
    </source>
</evidence>
<organism evidence="2 3">
    <name type="scientific">Pseudohalioglobus lutimaris</name>
    <dbReference type="NCBI Taxonomy" id="1737061"/>
    <lineage>
        <taxon>Bacteria</taxon>
        <taxon>Pseudomonadati</taxon>
        <taxon>Pseudomonadota</taxon>
        <taxon>Gammaproteobacteria</taxon>
        <taxon>Cellvibrionales</taxon>
        <taxon>Halieaceae</taxon>
        <taxon>Pseudohalioglobus</taxon>
    </lineage>
</organism>
<sequence>MERSANLSTPYSQRHPLSVEQYASLVAALYRGRFQEKPWEDFLAELRDLCQPCLTVIGLRLPTPGDAGIAYVGGADYSAQDMMSFANKYSALAPLVDLPDGETVALDDLVTREQLHQTTYYQTFMQPFNQEQVMGFDIHRGGKVALFLRLIRGPGEPDFDSREREIFALLKPQFRELALWLETSGSLARKHDLYEQAFSSLALGTVILDTNLSIVYLNSIADQLLTSNSGIASVGGKLRLMRRQEHQHLQQVLADLLCDSVQKLPQVISIKREEGRSPLFLTMRRLPLQDRLDDTHHIALYLSDPELRQIDQTQLVIEAFGLTPQEARLVIALANGGTLENFANDLGVSKNTARTHLYASFRKVGVTQQSSLVSHVIRAIHGL</sequence>
<dbReference type="OrthoDB" id="5722306at2"/>
<dbReference type="InterPro" id="IPR016032">
    <property type="entry name" value="Sig_transdc_resp-reg_C-effctor"/>
</dbReference>
<dbReference type="InterPro" id="IPR036388">
    <property type="entry name" value="WH-like_DNA-bd_sf"/>
</dbReference>
<dbReference type="SUPFAM" id="SSF46894">
    <property type="entry name" value="C-terminal effector domain of the bipartite response regulators"/>
    <property type="match status" value="1"/>
</dbReference>
<protein>
    <submittedName>
        <fullName evidence="2">Helix-turn-helix transcriptional regulator</fullName>
    </submittedName>
</protein>
<reference evidence="2 3" key="1">
    <citation type="submission" date="2018-01" db="EMBL/GenBank/DDBJ databases">
        <title>The draft genome sequence of Halioglobus lutimaris HF004.</title>
        <authorList>
            <person name="Du Z.-J."/>
            <person name="Shi M.-J."/>
        </authorList>
    </citation>
    <scope>NUCLEOTIDE SEQUENCE [LARGE SCALE GENOMIC DNA]</scope>
    <source>
        <strain evidence="2 3">HF004</strain>
    </source>
</reference>
<evidence type="ECO:0000313" key="2">
    <source>
        <dbReference type="EMBL" id="PLW69579.1"/>
    </source>
</evidence>
<accession>A0A2N5X515</accession>